<dbReference type="AlphaFoldDB" id="D6WKX9"/>
<sequence>MDVKTAPTEEELNKLLKKTFTSNLRPNYITVQGFVLPERYREFEKILKEYEVFDTDVWICGFPKTGTTWISEIAWLIANDLDYEGAKADDYRRTRMLEFSMLFSETFLGGEPYELDSVGFSKDQKHPRSIKSHLPFPLLPEQILNGTKKPRIICTARNPMDTCVSYYHQCANYEGFTGTFEEFCKLFLFDKINYGPYWKHVLSFWEHRSKSNILFLTYEEMKKDLPGVLQKVAKLLGKTLSKEDSVRLQQHVSFDSMKKNPAVNKESINNFLVSSGTEVKAPFIRAGKVGGYKNSMSPELIAQFRYWMQKRFEGTGLNLLEE</sequence>
<evidence type="ECO:0000259" key="3">
    <source>
        <dbReference type="Pfam" id="PF00685"/>
    </source>
</evidence>
<dbReference type="InterPro" id="IPR027417">
    <property type="entry name" value="P-loop_NTPase"/>
</dbReference>
<dbReference type="GO" id="GO:0008146">
    <property type="term" value="F:sulfotransferase activity"/>
    <property type="evidence" value="ECO:0000318"/>
    <property type="project" value="GO_Central"/>
</dbReference>
<dbReference type="SUPFAM" id="SSF52540">
    <property type="entry name" value="P-loop containing nucleoside triphosphate hydrolases"/>
    <property type="match status" value="1"/>
</dbReference>
<dbReference type="GO" id="GO:0051923">
    <property type="term" value="P:sulfation"/>
    <property type="evidence" value="ECO:0000318"/>
    <property type="project" value="GO_Central"/>
</dbReference>
<keyword evidence="2" id="KW-0808">Transferase</keyword>
<evidence type="ECO:0000313" key="5">
    <source>
        <dbReference type="Proteomes" id="UP000007266"/>
    </source>
</evidence>
<dbReference type="Proteomes" id="UP000007266">
    <property type="component" value="Linkage group 5"/>
</dbReference>
<feature type="domain" description="Sulfotransferase" evidence="3">
    <location>
        <begin position="54"/>
        <end position="316"/>
    </location>
</feature>
<dbReference type="InParanoid" id="D6WKX9"/>
<comment type="similarity">
    <text evidence="1">Belongs to the sulfotransferase 1 family.</text>
</comment>
<dbReference type="GO" id="GO:0005737">
    <property type="term" value="C:cytoplasm"/>
    <property type="evidence" value="ECO:0000318"/>
    <property type="project" value="GO_Central"/>
</dbReference>
<proteinExistence type="inferred from homology"/>
<gene>
    <name evidence="4" type="primary">AUGUSTUS-3.0.2_13550</name>
    <name evidence="4" type="ORF">TcasGA2_TC013550</name>
</gene>
<keyword evidence="5" id="KW-1185">Reference proteome</keyword>
<dbReference type="EMBL" id="KQ971343">
    <property type="protein sequence ID" value="EFA03546.1"/>
    <property type="molecule type" value="Genomic_DNA"/>
</dbReference>
<accession>D6WKX9</accession>
<reference evidence="4 5" key="2">
    <citation type="journal article" date="2010" name="Nucleic Acids Res.">
        <title>BeetleBase in 2010: revisions to provide comprehensive genomic information for Tribolium castaneum.</title>
        <authorList>
            <person name="Kim H.S."/>
            <person name="Murphy T."/>
            <person name="Xia J."/>
            <person name="Caragea D."/>
            <person name="Park Y."/>
            <person name="Beeman R.W."/>
            <person name="Lorenzen M.D."/>
            <person name="Butcher S."/>
            <person name="Manak J.R."/>
            <person name="Brown S.J."/>
        </authorList>
    </citation>
    <scope>GENOME REANNOTATION</scope>
    <source>
        <strain evidence="4 5">Georgia GA2</strain>
    </source>
</reference>
<name>D6WKX9_TRICA</name>
<dbReference type="HOGENOM" id="CLU_027239_1_1_1"/>
<dbReference type="OrthoDB" id="205623at2759"/>
<dbReference type="Gene3D" id="3.40.50.300">
    <property type="entry name" value="P-loop containing nucleotide triphosphate hydrolases"/>
    <property type="match status" value="1"/>
</dbReference>
<reference evidence="4 5" key="1">
    <citation type="journal article" date="2008" name="Nature">
        <title>The genome of the model beetle and pest Tribolium castaneum.</title>
        <authorList>
            <consortium name="Tribolium Genome Sequencing Consortium"/>
            <person name="Richards S."/>
            <person name="Gibbs R.A."/>
            <person name="Weinstock G.M."/>
            <person name="Brown S.J."/>
            <person name="Denell R."/>
            <person name="Beeman R.W."/>
            <person name="Gibbs R."/>
            <person name="Beeman R.W."/>
            <person name="Brown S.J."/>
            <person name="Bucher G."/>
            <person name="Friedrich M."/>
            <person name="Grimmelikhuijzen C.J."/>
            <person name="Klingler M."/>
            <person name="Lorenzen M."/>
            <person name="Richards S."/>
            <person name="Roth S."/>
            <person name="Schroder R."/>
            <person name="Tautz D."/>
            <person name="Zdobnov E.M."/>
            <person name="Muzny D."/>
            <person name="Gibbs R.A."/>
            <person name="Weinstock G.M."/>
            <person name="Attaway T."/>
            <person name="Bell S."/>
            <person name="Buhay C.J."/>
            <person name="Chandrabose M.N."/>
            <person name="Chavez D."/>
            <person name="Clerk-Blankenburg K.P."/>
            <person name="Cree A."/>
            <person name="Dao M."/>
            <person name="Davis C."/>
            <person name="Chacko J."/>
            <person name="Dinh H."/>
            <person name="Dugan-Rocha S."/>
            <person name="Fowler G."/>
            <person name="Garner T.T."/>
            <person name="Garnes J."/>
            <person name="Gnirke A."/>
            <person name="Hawes A."/>
            <person name="Hernandez J."/>
            <person name="Hines S."/>
            <person name="Holder M."/>
            <person name="Hume J."/>
            <person name="Jhangiani S.N."/>
            <person name="Joshi V."/>
            <person name="Khan Z.M."/>
            <person name="Jackson L."/>
            <person name="Kovar C."/>
            <person name="Kowis A."/>
            <person name="Lee S."/>
            <person name="Lewis L.R."/>
            <person name="Margolis J."/>
            <person name="Morgan M."/>
            <person name="Nazareth L.V."/>
            <person name="Nguyen N."/>
            <person name="Okwuonu G."/>
            <person name="Parker D."/>
            <person name="Richards S."/>
            <person name="Ruiz S.J."/>
            <person name="Santibanez J."/>
            <person name="Savard J."/>
            <person name="Scherer S.E."/>
            <person name="Schneider B."/>
            <person name="Sodergren E."/>
            <person name="Tautz D."/>
            <person name="Vattahil S."/>
            <person name="Villasana D."/>
            <person name="White C.S."/>
            <person name="Wright R."/>
            <person name="Park Y."/>
            <person name="Beeman R.W."/>
            <person name="Lord J."/>
            <person name="Oppert B."/>
            <person name="Lorenzen M."/>
            <person name="Brown S."/>
            <person name="Wang L."/>
            <person name="Savard J."/>
            <person name="Tautz D."/>
            <person name="Richards S."/>
            <person name="Weinstock G."/>
            <person name="Gibbs R.A."/>
            <person name="Liu Y."/>
            <person name="Worley K."/>
            <person name="Weinstock G."/>
            <person name="Elsik C.G."/>
            <person name="Reese J.T."/>
            <person name="Elhaik E."/>
            <person name="Landan G."/>
            <person name="Graur D."/>
            <person name="Arensburger P."/>
            <person name="Atkinson P."/>
            <person name="Beeman R.W."/>
            <person name="Beidler J."/>
            <person name="Brown S.J."/>
            <person name="Demuth J.P."/>
            <person name="Drury D.W."/>
            <person name="Du Y.Z."/>
            <person name="Fujiwara H."/>
            <person name="Lorenzen M."/>
            <person name="Maselli V."/>
            <person name="Osanai M."/>
            <person name="Park Y."/>
            <person name="Robertson H.M."/>
            <person name="Tu Z."/>
            <person name="Wang J.J."/>
            <person name="Wang S."/>
            <person name="Richards S."/>
            <person name="Song H."/>
            <person name="Zhang L."/>
            <person name="Sodergren E."/>
            <person name="Werner D."/>
            <person name="Stanke M."/>
            <person name="Morgenstern B."/>
            <person name="Solovyev V."/>
            <person name="Kosarev P."/>
            <person name="Brown G."/>
            <person name="Chen H.C."/>
            <person name="Ermolaeva O."/>
            <person name="Hlavina W."/>
            <person name="Kapustin Y."/>
            <person name="Kiryutin B."/>
            <person name="Kitts P."/>
            <person name="Maglott D."/>
            <person name="Pruitt K."/>
            <person name="Sapojnikov V."/>
            <person name="Souvorov A."/>
            <person name="Mackey A.J."/>
            <person name="Waterhouse R.M."/>
            <person name="Wyder S."/>
            <person name="Zdobnov E.M."/>
            <person name="Zdobnov E.M."/>
            <person name="Wyder S."/>
            <person name="Kriventseva E.V."/>
            <person name="Kadowaki T."/>
            <person name="Bork P."/>
            <person name="Aranda M."/>
            <person name="Bao R."/>
            <person name="Beermann A."/>
            <person name="Berns N."/>
            <person name="Bolognesi R."/>
            <person name="Bonneton F."/>
            <person name="Bopp D."/>
            <person name="Brown S.J."/>
            <person name="Bucher G."/>
            <person name="Butts T."/>
            <person name="Chaumot A."/>
            <person name="Denell R.E."/>
            <person name="Ferrier D.E."/>
            <person name="Friedrich M."/>
            <person name="Gordon C.M."/>
            <person name="Jindra M."/>
            <person name="Klingler M."/>
            <person name="Lan Q."/>
            <person name="Lattorff H.M."/>
            <person name="Laudet V."/>
            <person name="von Levetsow C."/>
            <person name="Liu Z."/>
            <person name="Lutz R."/>
            <person name="Lynch J.A."/>
            <person name="da Fonseca R.N."/>
            <person name="Posnien N."/>
            <person name="Reuter R."/>
            <person name="Roth S."/>
            <person name="Savard J."/>
            <person name="Schinko J.B."/>
            <person name="Schmitt C."/>
            <person name="Schoppmeier M."/>
            <person name="Schroder R."/>
            <person name="Shippy T.D."/>
            <person name="Simonnet F."/>
            <person name="Marques-Souza H."/>
            <person name="Tautz D."/>
            <person name="Tomoyasu Y."/>
            <person name="Trauner J."/>
            <person name="Van der Zee M."/>
            <person name="Vervoort M."/>
            <person name="Wittkopp N."/>
            <person name="Wimmer E.A."/>
            <person name="Yang X."/>
            <person name="Jones A.K."/>
            <person name="Sattelle D.B."/>
            <person name="Ebert P.R."/>
            <person name="Nelson D."/>
            <person name="Scott J.G."/>
            <person name="Beeman R.W."/>
            <person name="Muthukrishnan S."/>
            <person name="Kramer K.J."/>
            <person name="Arakane Y."/>
            <person name="Beeman R.W."/>
            <person name="Zhu Q."/>
            <person name="Hogenkamp D."/>
            <person name="Dixit R."/>
            <person name="Oppert B."/>
            <person name="Jiang H."/>
            <person name="Zou Z."/>
            <person name="Marshall J."/>
            <person name="Elpidina E."/>
            <person name="Vinokurov K."/>
            <person name="Oppert C."/>
            <person name="Zou Z."/>
            <person name="Evans J."/>
            <person name="Lu Z."/>
            <person name="Zhao P."/>
            <person name="Sumathipala N."/>
            <person name="Altincicek B."/>
            <person name="Vilcinskas A."/>
            <person name="Williams M."/>
            <person name="Hultmark D."/>
            <person name="Hetru C."/>
            <person name="Jiang H."/>
            <person name="Grimmelikhuijzen C.J."/>
            <person name="Hauser F."/>
            <person name="Cazzamali G."/>
            <person name="Williamson M."/>
            <person name="Park Y."/>
            <person name="Li B."/>
            <person name="Tanaka Y."/>
            <person name="Predel R."/>
            <person name="Neupert S."/>
            <person name="Schachtner J."/>
            <person name="Verleyen P."/>
            <person name="Raible F."/>
            <person name="Bork P."/>
            <person name="Friedrich M."/>
            <person name="Walden K.K."/>
            <person name="Robertson H.M."/>
            <person name="Angeli S."/>
            <person name="Foret S."/>
            <person name="Bucher G."/>
            <person name="Schuetz S."/>
            <person name="Maleszka R."/>
            <person name="Wimmer E.A."/>
            <person name="Beeman R.W."/>
            <person name="Lorenzen M."/>
            <person name="Tomoyasu Y."/>
            <person name="Miller S.C."/>
            <person name="Grossmann D."/>
            <person name="Bucher G."/>
        </authorList>
    </citation>
    <scope>NUCLEOTIDE SEQUENCE [LARGE SCALE GENOMIC DNA]</scope>
    <source>
        <strain evidence="4 5">Georgia GA2</strain>
    </source>
</reference>
<dbReference type="Pfam" id="PF00685">
    <property type="entry name" value="Sulfotransfer_1"/>
    <property type="match status" value="1"/>
</dbReference>
<evidence type="ECO:0000256" key="2">
    <source>
        <dbReference type="ARBA" id="ARBA00022679"/>
    </source>
</evidence>
<dbReference type="InterPro" id="IPR000863">
    <property type="entry name" value="Sulfotransferase_dom"/>
</dbReference>
<organism evidence="4 5">
    <name type="scientific">Tribolium castaneum</name>
    <name type="common">Red flour beetle</name>
    <dbReference type="NCBI Taxonomy" id="7070"/>
    <lineage>
        <taxon>Eukaryota</taxon>
        <taxon>Metazoa</taxon>
        <taxon>Ecdysozoa</taxon>
        <taxon>Arthropoda</taxon>
        <taxon>Hexapoda</taxon>
        <taxon>Insecta</taxon>
        <taxon>Pterygota</taxon>
        <taxon>Neoptera</taxon>
        <taxon>Endopterygota</taxon>
        <taxon>Coleoptera</taxon>
        <taxon>Polyphaga</taxon>
        <taxon>Cucujiformia</taxon>
        <taxon>Tenebrionidae</taxon>
        <taxon>Tenebrionidae incertae sedis</taxon>
        <taxon>Tribolium</taxon>
    </lineage>
</organism>
<evidence type="ECO:0000313" key="4">
    <source>
        <dbReference type="EMBL" id="EFA03546.1"/>
    </source>
</evidence>
<dbReference type="PhylomeDB" id="D6WKX9"/>
<protein>
    <submittedName>
        <fullName evidence="4">Sulfotransferase family cytosolic 1B member 1-like Protein</fullName>
    </submittedName>
</protein>
<dbReference type="eggNOG" id="KOG1584">
    <property type="taxonomic scope" value="Eukaryota"/>
</dbReference>
<dbReference type="PANTHER" id="PTHR11783">
    <property type="entry name" value="SULFOTRANSFERASE SULT"/>
    <property type="match status" value="1"/>
</dbReference>
<dbReference type="OMA" id="DEWNERK"/>
<dbReference type="KEGG" id="tca:657335"/>
<evidence type="ECO:0000256" key="1">
    <source>
        <dbReference type="ARBA" id="ARBA00005771"/>
    </source>
</evidence>